<reference evidence="4 5" key="1">
    <citation type="journal article" date="2014" name="Genome Announc.">
        <title>Draft Genome Sequence of the Boron-Tolerant and Moderately Halotolerant Bacterium Gracilibacillus boraciitolerans JCM 21714T.</title>
        <authorList>
            <person name="Ahmed I."/>
            <person name="Oshima K."/>
            <person name="Suda W."/>
            <person name="Kitamura K."/>
            <person name="Iida T."/>
            <person name="Ohmori Y."/>
            <person name="Fujiwara T."/>
            <person name="Hattori M."/>
            <person name="Ohkuma M."/>
        </authorList>
    </citation>
    <scope>NUCLEOTIDE SEQUENCE [LARGE SCALE GENOMIC DNA]</scope>
    <source>
        <strain evidence="4 5">JCM 21714</strain>
    </source>
</reference>
<dbReference type="Gene3D" id="3.40.190.10">
    <property type="entry name" value="Periplasmic binding protein-like II"/>
    <property type="match status" value="2"/>
</dbReference>
<sequence>MLLNFKKSFFVICVIAFFFIAGCGSETDNASGDESNSNGSDGEENVNLVFATISGESIVRWEEEIAAFEEENPNVTVELRDYDDDYYNQNAVRLFNSDDKPDVAWFWANGFYHDIVDSGALLPLDELYESEGWNDVLTEQTLESYTSSDGHKYAAPESIVLNPIIFYNKKAFEEAGLEEPENFEEFLKMGDPLRDAGYIPWTSGMANPSQATALLDIAIKRTVSPEHYQRLLSKEDMDYTHPDIVDAFRLMQEMGSNLMPEGVAGIQADEARAIFAQEQAAMYSDASVNAGPGMLGSELPEDFELGMFFYPEFREDAGKTIGYYDGQAIMAINDTGKEEWAKKFISFVMSKERQKVTGENSSNFPSRTDLSEEEILEVYSEVEAEMYKEMQEEGTHIIFNTVMPGAYRPAAVPLIQGLIMGQYTPEEFAEEFNSMVEEVHE</sequence>
<evidence type="ECO:0000256" key="2">
    <source>
        <dbReference type="ARBA" id="ARBA00022448"/>
    </source>
</evidence>
<dbReference type="Pfam" id="PF01547">
    <property type="entry name" value="SBP_bac_1"/>
    <property type="match status" value="1"/>
</dbReference>
<feature type="signal peptide" evidence="3">
    <location>
        <begin position="1"/>
        <end position="23"/>
    </location>
</feature>
<keyword evidence="2" id="KW-0813">Transport</keyword>
<accession>W4VPG4</accession>
<dbReference type="Proteomes" id="UP000019102">
    <property type="component" value="Unassembled WGS sequence"/>
</dbReference>
<dbReference type="RefSeq" id="WP_035725755.1">
    <property type="nucleotide sequence ID" value="NZ_BAVS01000037.1"/>
</dbReference>
<keyword evidence="3" id="KW-0732">Signal</keyword>
<organism evidence="4 5">
    <name type="scientific">Gracilibacillus boraciitolerans JCM 21714</name>
    <dbReference type="NCBI Taxonomy" id="1298598"/>
    <lineage>
        <taxon>Bacteria</taxon>
        <taxon>Bacillati</taxon>
        <taxon>Bacillota</taxon>
        <taxon>Bacilli</taxon>
        <taxon>Bacillales</taxon>
        <taxon>Bacillaceae</taxon>
        <taxon>Gracilibacillus</taxon>
    </lineage>
</organism>
<evidence type="ECO:0000313" key="4">
    <source>
        <dbReference type="EMBL" id="GAE95051.1"/>
    </source>
</evidence>
<dbReference type="eggNOG" id="COG1653">
    <property type="taxonomic scope" value="Bacteria"/>
</dbReference>
<dbReference type="InterPro" id="IPR006059">
    <property type="entry name" value="SBP"/>
</dbReference>
<dbReference type="OrthoDB" id="9795467at2"/>
<evidence type="ECO:0000256" key="1">
    <source>
        <dbReference type="ARBA" id="ARBA00008520"/>
    </source>
</evidence>
<keyword evidence="5" id="KW-1185">Reference proteome</keyword>
<dbReference type="InterPro" id="IPR050490">
    <property type="entry name" value="Bact_solute-bd_prot1"/>
</dbReference>
<dbReference type="PROSITE" id="PS51257">
    <property type="entry name" value="PROKAR_LIPOPROTEIN"/>
    <property type="match status" value="1"/>
</dbReference>
<dbReference type="AlphaFoldDB" id="W4VPG4"/>
<dbReference type="PANTHER" id="PTHR43649">
    <property type="entry name" value="ARABINOSE-BINDING PROTEIN-RELATED"/>
    <property type="match status" value="1"/>
</dbReference>
<dbReference type="EMBL" id="BAVS01000037">
    <property type="protein sequence ID" value="GAE95051.1"/>
    <property type="molecule type" value="Genomic_DNA"/>
</dbReference>
<protein>
    <submittedName>
        <fullName evidence="4">Xylose ABC transporter</fullName>
    </submittedName>
</protein>
<dbReference type="PANTHER" id="PTHR43649:SF29">
    <property type="entry name" value="OSMOPROTECTIVE COMPOUNDS-BINDING PROTEIN GGTB"/>
    <property type="match status" value="1"/>
</dbReference>
<proteinExistence type="inferred from homology"/>
<evidence type="ECO:0000313" key="5">
    <source>
        <dbReference type="Proteomes" id="UP000019102"/>
    </source>
</evidence>
<gene>
    <name evidence="4" type="ORF">JCM21714_4257</name>
</gene>
<dbReference type="STRING" id="1298598.JCM21714_4257"/>
<name>W4VPG4_9BACI</name>
<dbReference type="SUPFAM" id="SSF53850">
    <property type="entry name" value="Periplasmic binding protein-like II"/>
    <property type="match status" value="1"/>
</dbReference>
<evidence type="ECO:0000256" key="3">
    <source>
        <dbReference type="SAM" id="SignalP"/>
    </source>
</evidence>
<comment type="caution">
    <text evidence="4">The sequence shown here is derived from an EMBL/GenBank/DDBJ whole genome shotgun (WGS) entry which is preliminary data.</text>
</comment>
<comment type="similarity">
    <text evidence="1">Belongs to the bacterial solute-binding protein 1 family.</text>
</comment>
<feature type="chain" id="PRO_5038396838" evidence="3">
    <location>
        <begin position="24"/>
        <end position="441"/>
    </location>
</feature>